<reference evidence="2" key="1">
    <citation type="submission" date="2018-05" db="EMBL/GenBank/DDBJ databases">
        <authorList>
            <person name="Lanie J.A."/>
            <person name="Ng W.-L."/>
            <person name="Kazmierczak K.M."/>
            <person name="Andrzejewski T.M."/>
            <person name="Davidsen T.M."/>
            <person name="Wayne K.J."/>
            <person name="Tettelin H."/>
            <person name="Glass J.I."/>
            <person name="Rusch D."/>
            <person name="Podicherti R."/>
            <person name="Tsui H.-C.T."/>
            <person name="Winkler M.E."/>
        </authorList>
    </citation>
    <scope>NUCLEOTIDE SEQUENCE</scope>
</reference>
<evidence type="ECO:0000256" key="1">
    <source>
        <dbReference type="SAM" id="Phobius"/>
    </source>
</evidence>
<sequence length="70" mass="7680">LGLSVVYGFLVNNRLGRVLSFSVKSLSIISFTLYPAYISSVVIVGFLFNKSSLNLYFLVVQGLVLYLSLG</sequence>
<feature type="transmembrane region" description="Helical" evidence="1">
    <location>
        <begin position="28"/>
        <end position="48"/>
    </location>
</feature>
<proteinExistence type="predicted"/>
<evidence type="ECO:0000313" key="2">
    <source>
        <dbReference type="EMBL" id="SVB98195.1"/>
    </source>
</evidence>
<name>A0A382IFR8_9ZZZZ</name>
<dbReference type="EMBL" id="UINC01066972">
    <property type="protein sequence ID" value="SVB98195.1"/>
    <property type="molecule type" value="Genomic_DNA"/>
</dbReference>
<keyword evidence="1" id="KW-1133">Transmembrane helix</keyword>
<feature type="non-terminal residue" evidence="2">
    <location>
        <position position="1"/>
    </location>
</feature>
<dbReference type="AlphaFoldDB" id="A0A382IFR8"/>
<keyword evidence="1" id="KW-0812">Transmembrane</keyword>
<accession>A0A382IFR8</accession>
<gene>
    <name evidence="2" type="ORF">METZ01_LOCUS251049</name>
</gene>
<keyword evidence="1" id="KW-0472">Membrane</keyword>
<protein>
    <submittedName>
        <fullName evidence="2">Uncharacterized protein</fullName>
    </submittedName>
</protein>
<organism evidence="2">
    <name type="scientific">marine metagenome</name>
    <dbReference type="NCBI Taxonomy" id="408172"/>
    <lineage>
        <taxon>unclassified sequences</taxon>
        <taxon>metagenomes</taxon>
        <taxon>ecological metagenomes</taxon>
    </lineage>
</organism>